<dbReference type="RefSeq" id="WP_379983910.1">
    <property type="nucleotide sequence ID" value="NZ_JADIKD010000011.1"/>
</dbReference>
<comment type="function">
    <text evidence="7">Responsible for the coupling of flagellin expression to flagellar assembly by preventing expression of the flagellin genes when a component of the middle class of proteins is defective. It negatively regulates flagellar genes by inhibiting the activity of FliA by directly binding to FliA.</text>
</comment>
<organism evidence="11 12">
    <name type="scientific">Dyella koreensis</name>
    <dbReference type="NCBI Taxonomy" id="311235"/>
    <lineage>
        <taxon>Bacteria</taxon>
        <taxon>Pseudomonadati</taxon>
        <taxon>Pseudomonadota</taxon>
        <taxon>Gammaproteobacteria</taxon>
        <taxon>Lysobacterales</taxon>
        <taxon>Rhodanobacteraceae</taxon>
        <taxon>Dyella</taxon>
    </lineage>
</organism>
<evidence type="ECO:0000256" key="3">
    <source>
        <dbReference type="ARBA" id="ARBA00022491"/>
    </source>
</evidence>
<dbReference type="InterPro" id="IPR035890">
    <property type="entry name" value="Anti-sigma-28_factor_FlgM_sf"/>
</dbReference>
<accession>A0ABW8K7K2</accession>
<comment type="caution">
    <text evidence="11">The sequence shown here is derived from an EMBL/GenBank/DDBJ whole genome shotgun (WGS) entry which is preliminary data.</text>
</comment>
<evidence type="ECO:0000256" key="8">
    <source>
        <dbReference type="ARBA" id="ARBA00030117"/>
    </source>
</evidence>
<evidence type="ECO:0000256" key="9">
    <source>
        <dbReference type="SAM" id="MobiDB-lite"/>
    </source>
</evidence>
<feature type="compositionally biased region" description="Polar residues" evidence="9">
    <location>
        <begin position="1"/>
        <end position="13"/>
    </location>
</feature>
<feature type="region of interest" description="Disordered" evidence="9">
    <location>
        <begin position="1"/>
        <end position="39"/>
    </location>
</feature>
<dbReference type="NCBIfam" id="TIGR03824">
    <property type="entry name" value="FlgM_jcvi"/>
    <property type="match status" value="1"/>
</dbReference>
<dbReference type="Pfam" id="PF04316">
    <property type="entry name" value="FlgM"/>
    <property type="match status" value="1"/>
</dbReference>
<proteinExistence type="inferred from homology"/>
<protein>
    <recommendedName>
        <fullName evidence="2">Negative regulator of flagellin synthesis</fullName>
    </recommendedName>
    <alternativeName>
        <fullName evidence="8">Anti-sigma-28 factor</fullName>
    </alternativeName>
</protein>
<name>A0ABW8K7K2_9GAMM</name>
<dbReference type="InterPro" id="IPR031316">
    <property type="entry name" value="FlgM_C"/>
</dbReference>
<keyword evidence="4" id="KW-1005">Bacterial flagellum biogenesis</keyword>
<evidence type="ECO:0000256" key="7">
    <source>
        <dbReference type="ARBA" id="ARBA00024739"/>
    </source>
</evidence>
<keyword evidence="12" id="KW-1185">Reference proteome</keyword>
<keyword evidence="11" id="KW-0966">Cell projection</keyword>
<keyword evidence="3" id="KW-0678">Repressor</keyword>
<keyword evidence="11" id="KW-0282">Flagellum</keyword>
<evidence type="ECO:0000256" key="6">
    <source>
        <dbReference type="ARBA" id="ARBA00023163"/>
    </source>
</evidence>
<dbReference type="InterPro" id="IPR007412">
    <property type="entry name" value="FlgM"/>
</dbReference>
<evidence type="ECO:0000256" key="4">
    <source>
        <dbReference type="ARBA" id="ARBA00022795"/>
    </source>
</evidence>
<comment type="similarity">
    <text evidence="1">Belongs to the FlgM family.</text>
</comment>
<gene>
    <name evidence="11" type="primary">flgM</name>
    <name evidence="11" type="ORF">ISS97_12860</name>
</gene>
<dbReference type="SUPFAM" id="SSF101498">
    <property type="entry name" value="Anti-sigma factor FlgM"/>
    <property type="match status" value="1"/>
</dbReference>
<evidence type="ECO:0000313" key="12">
    <source>
        <dbReference type="Proteomes" id="UP001620408"/>
    </source>
</evidence>
<keyword evidence="11" id="KW-0969">Cilium</keyword>
<evidence type="ECO:0000256" key="2">
    <source>
        <dbReference type="ARBA" id="ARBA00017823"/>
    </source>
</evidence>
<feature type="domain" description="Anti-sigma-28 factor FlgM C-terminal" evidence="10">
    <location>
        <begin position="40"/>
        <end position="89"/>
    </location>
</feature>
<evidence type="ECO:0000313" key="11">
    <source>
        <dbReference type="EMBL" id="MFK2918156.1"/>
    </source>
</evidence>
<sequence>MQIHNNINQTAVQNAPGKAAKPVSPPAPPAAVEQAGSRASEQLDTLQIAQDAVRQTAPEFDVGRVAEIKAAMQRGEIRFDADRVAALIMSVHGSGR</sequence>
<evidence type="ECO:0000259" key="10">
    <source>
        <dbReference type="Pfam" id="PF04316"/>
    </source>
</evidence>
<keyword evidence="6" id="KW-0804">Transcription</keyword>
<keyword evidence="5" id="KW-0805">Transcription regulation</keyword>
<reference evidence="11 12" key="1">
    <citation type="submission" date="2020-10" db="EMBL/GenBank/DDBJ databases">
        <title>Phylogeny of dyella-like bacteria.</title>
        <authorList>
            <person name="Fu J."/>
        </authorList>
    </citation>
    <scope>NUCLEOTIDE SEQUENCE [LARGE SCALE GENOMIC DNA]</scope>
    <source>
        <strain evidence="11 12">BB4</strain>
    </source>
</reference>
<dbReference type="EMBL" id="JADIKD010000011">
    <property type="protein sequence ID" value="MFK2918156.1"/>
    <property type="molecule type" value="Genomic_DNA"/>
</dbReference>
<evidence type="ECO:0000256" key="1">
    <source>
        <dbReference type="ARBA" id="ARBA00005322"/>
    </source>
</evidence>
<dbReference type="Proteomes" id="UP001620408">
    <property type="component" value="Unassembled WGS sequence"/>
</dbReference>
<evidence type="ECO:0000256" key="5">
    <source>
        <dbReference type="ARBA" id="ARBA00023015"/>
    </source>
</evidence>